<keyword evidence="3 7" id="KW-0812">Transmembrane</keyword>
<accession>A0A1D1Z2S6</accession>
<dbReference type="GO" id="GO:0007219">
    <property type="term" value="P:Notch signaling pathway"/>
    <property type="evidence" value="ECO:0007669"/>
    <property type="project" value="UniProtKB-KW"/>
</dbReference>
<dbReference type="InterPro" id="IPR019379">
    <property type="entry name" value="Gamma_Secretase_Asp_P_PEN2"/>
</dbReference>
<evidence type="ECO:0000256" key="6">
    <source>
        <dbReference type="ARBA" id="ARBA00023136"/>
    </source>
</evidence>
<evidence type="ECO:0000256" key="5">
    <source>
        <dbReference type="ARBA" id="ARBA00022989"/>
    </source>
</evidence>
<evidence type="ECO:0000256" key="7">
    <source>
        <dbReference type="SAM" id="Phobius"/>
    </source>
</evidence>
<sequence length="153" mass="17177">DEGMERRMEVDEESYPLGGSSDAVRVGASTAPFHAWPTVDGQLGVETEDKAVEYARRFFFWGFFCLPWLWAVNCFYFWPALRSRPLAPSPSSSPFPRLRPYVVRSAIGLLAFTVLLASWALTFAVGGERLFGPMWGNLVMYNVADKLGLTGWN</sequence>
<proteinExistence type="inferred from homology"/>
<dbReference type="PANTHER" id="PTHR16318:SF0">
    <property type="entry name" value="GAMMA-SECRETASE SUBUNIT PEN-2"/>
    <property type="match status" value="1"/>
</dbReference>
<evidence type="ECO:0000256" key="2">
    <source>
        <dbReference type="ARBA" id="ARBA00009607"/>
    </source>
</evidence>
<feature type="non-terminal residue" evidence="8">
    <location>
        <position position="1"/>
    </location>
</feature>
<evidence type="ECO:0000313" key="8">
    <source>
        <dbReference type="EMBL" id="JAT61164.1"/>
    </source>
</evidence>
<dbReference type="Pfam" id="PF10251">
    <property type="entry name" value="PEN-2"/>
    <property type="match status" value="1"/>
</dbReference>
<reference evidence="8" key="1">
    <citation type="submission" date="2015-07" db="EMBL/GenBank/DDBJ databases">
        <title>Transcriptome Assembly of Anthurium amnicola.</title>
        <authorList>
            <person name="Suzuki J."/>
        </authorList>
    </citation>
    <scope>NUCLEOTIDE SEQUENCE</scope>
</reference>
<dbReference type="AlphaFoldDB" id="A0A1D1Z2S6"/>
<evidence type="ECO:0000256" key="1">
    <source>
        <dbReference type="ARBA" id="ARBA00004141"/>
    </source>
</evidence>
<dbReference type="EMBL" id="GDJX01006772">
    <property type="protein sequence ID" value="JAT61164.1"/>
    <property type="molecule type" value="Transcribed_RNA"/>
</dbReference>
<feature type="transmembrane region" description="Helical" evidence="7">
    <location>
        <begin position="101"/>
        <end position="125"/>
    </location>
</feature>
<name>A0A1D1Z2S6_9ARAE</name>
<dbReference type="GO" id="GO:0070765">
    <property type="term" value="C:gamma-secretase complex"/>
    <property type="evidence" value="ECO:0007669"/>
    <property type="project" value="TreeGrafter"/>
</dbReference>
<organism evidence="8">
    <name type="scientific">Anthurium amnicola</name>
    <dbReference type="NCBI Taxonomy" id="1678845"/>
    <lineage>
        <taxon>Eukaryota</taxon>
        <taxon>Viridiplantae</taxon>
        <taxon>Streptophyta</taxon>
        <taxon>Embryophyta</taxon>
        <taxon>Tracheophyta</taxon>
        <taxon>Spermatophyta</taxon>
        <taxon>Magnoliopsida</taxon>
        <taxon>Liliopsida</taxon>
        <taxon>Araceae</taxon>
        <taxon>Pothoideae</taxon>
        <taxon>Potheae</taxon>
        <taxon>Anthurium</taxon>
    </lineage>
</organism>
<keyword evidence="6 7" id="KW-0472">Membrane</keyword>
<comment type="subcellular location">
    <subcellularLocation>
        <location evidence="1">Membrane</location>
        <topology evidence="1">Multi-pass membrane protein</topology>
    </subcellularLocation>
</comment>
<comment type="similarity">
    <text evidence="2">Belongs to the PEN-2 family.</text>
</comment>
<keyword evidence="5 7" id="KW-1133">Transmembrane helix</keyword>
<feature type="transmembrane region" description="Helical" evidence="7">
    <location>
        <begin position="58"/>
        <end position="81"/>
    </location>
</feature>
<keyword evidence="4" id="KW-0914">Notch signaling pathway</keyword>
<dbReference type="PANTHER" id="PTHR16318">
    <property type="entry name" value="GAMMA-SECRETASE SUBUNIT PEN-2"/>
    <property type="match status" value="1"/>
</dbReference>
<protein>
    <submittedName>
        <fullName evidence="8">Putative gamma-secretase subunit PEN-2</fullName>
    </submittedName>
</protein>
<evidence type="ECO:0000256" key="4">
    <source>
        <dbReference type="ARBA" id="ARBA00022976"/>
    </source>
</evidence>
<evidence type="ECO:0000256" key="3">
    <source>
        <dbReference type="ARBA" id="ARBA00022692"/>
    </source>
</evidence>
<gene>
    <name evidence="8" type="primary">At5g09310</name>
    <name evidence="8" type="ORF">g.1630</name>
</gene>